<dbReference type="GO" id="GO:0019534">
    <property type="term" value="F:toxin transmembrane transporter activity"/>
    <property type="evidence" value="ECO:0007669"/>
    <property type="project" value="InterPro"/>
</dbReference>
<dbReference type="STRING" id="614.XJ20_14815"/>
<dbReference type="AlphaFoldDB" id="A0A515CXF1"/>
<dbReference type="GO" id="GO:0016020">
    <property type="term" value="C:membrane"/>
    <property type="evidence" value="ECO:0007669"/>
    <property type="project" value="InterPro"/>
</dbReference>
<dbReference type="InterPro" id="IPR014161">
    <property type="entry name" value="Tol-Pal_TolA"/>
</dbReference>
<evidence type="ECO:0000313" key="2">
    <source>
        <dbReference type="EMBL" id="QDL32823.1"/>
    </source>
</evidence>
<reference evidence="2 3" key="1">
    <citation type="submission" date="2018-11" db="EMBL/GenBank/DDBJ databases">
        <title>The first complete genome of Serratia liquefaciens isolated from metalophyte plant revel distinctness adaptive mechanisms in an extreme habitat.</title>
        <authorList>
            <person name="Caneschi W.L."/>
            <person name="Sanchez A.B."/>
            <person name="Felestrino E.B."/>
            <person name="Assis R.A.B."/>
            <person name="Lemes C.G.C."/>
            <person name="Cordeiro I.F."/>
            <person name="Fonseca N.P."/>
            <person name="Villa M."/>
            <person name="Vieira I.T."/>
            <person name="Moraes L.A."/>
            <person name="Kamino L.H.Y."/>
            <person name="do Carmo F."/>
            <person name="Garcia C.M."/>
            <person name="Almeida N.F."/>
            <person name="Silva R.S."/>
            <person name="Ferro J.A."/>
            <person name="Ferro M.I.T."/>
            <person name="Varani A.M."/>
            <person name="Ferreira R.M."/>
            <person name="dos Santos V.L."/>
            <person name="Silva U.C."/>
            <person name="Setubal J.C."/>
            <person name="Moreira L.M."/>
        </authorList>
    </citation>
    <scope>NUCLEOTIDE SEQUENCE [LARGE SCALE GENOMIC DNA]</scope>
    <source>
        <strain evidence="2 3">FG3</strain>
    </source>
</reference>
<dbReference type="SUPFAM" id="SSF74653">
    <property type="entry name" value="TolA/TonB C-terminal domain"/>
    <property type="match status" value="1"/>
</dbReference>
<dbReference type="GO" id="GO:0043213">
    <property type="term" value="P:bacteriocin transport"/>
    <property type="evidence" value="ECO:0007669"/>
    <property type="project" value="InterPro"/>
</dbReference>
<protein>
    <submittedName>
        <fullName evidence="2">Cell envelope integrity protein TolA</fullName>
    </submittedName>
</protein>
<dbReference type="NCBIfam" id="TIGR02794">
    <property type="entry name" value="tolA_full"/>
    <property type="match status" value="1"/>
</dbReference>
<feature type="chain" id="PRO_5021741025" evidence="1">
    <location>
        <begin position="34"/>
        <end position="147"/>
    </location>
</feature>
<evidence type="ECO:0000313" key="3">
    <source>
        <dbReference type="Proteomes" id="UP000317572"/>
    </source>
</evidence>
<evidence type="ECO:0000256" key="1">
    <source>
        <dbReference type="SAM" id="SignalP"/>
    </source>
</evidence>
<proteinExistence type="predicted"/>
<feature type="signal peptide" evidence="1">
    <location>
        <begin position="1"/>
        <end position="33"/>
    </location>
</feature>
<sequence>MRKVNSGSETRLSAVLLVIATLLLAGCSGTSTAAKPEVSGGEVDDLFAGLEGKTAPAPGQEINRYISQIAAAIQSHFQYDSVYAGKECSLRLKLAPDGMLLDVRAEGGDPALCRAAVVATANASFPKPPTPAVYAVVKNAALEFRPQ</sequence>
<name>A0A515CXF1_SERLI</name>
<dbReference type="Pfam" id="PF06519">
    <property type="entry name" value="TolA"/>
    <property type="match status" value="1"/>
</dbReference>
<dbReference type="RefSeq" id="WP_142815535.1">
    <property type="nucleotide sequence ID" value="NZ_CAMITQ010000001.1"/>
</dbReference>
<dbReference type="Gene3D" id="3.30.1150.10">
    <property type="match status" value="1"/>
</dbReference>
<gene>
    <name evidence="2" type="primary">tolA</name>
    <name evidence="2" type="ORF">EGO53_13895</name>
</gene>
<dbReference type="Proteomes" id="UP000317572">
    <property type="component" value="Chromosome"/>
</dbReference>
<keyword evidence="1" id="KW-0732">Signal</keyword>
<accession>A0A515CXF1</accession>
<dbReference type="EMBL" id="CP033893">
    <property type="protein sequence ID" value="QDL32823.1"/>
    <property type="molecule type" value="Genomic_DNA"/>
</dbReference>
<organism evidence="2 3">
    <name type="scientific">Serratia liquefaciens</name>
    <dbReference type="NCBI Taxonomy" id="614"/>
    <lineage>
        <taxon>Bacteria</taxon>
        <taxon>Pseudomonadati</taxon>
        <taxon>Pseudomonadota</taxon>
        <taxon>Gammaproteobacteria</taxon>
        <taxon>Enterobacterales</taxon>
        <taxon>Yersiniaceae</taxon>
        <taxon>Serratia</taxon>
    </lineage>
</organism>
<dbReference type="PROSITE" id="PS51257">
    <property type="entry name" value="PROKAR_LIPOPROTEIN"/>
    <property type="match status" value="1"/>
</dbReference>